<organism evidence="3 4">
    <name type="scientific">Stella humosa</name>
    <dbReference type="NCBI Taxonomy" id="94"/>
    <lineage>
        <taxon>Bacteria</taxon>
        <taxon>Pseudomonadati</taxon>
        <taxon>Pseudomonadota</taxon>
        <taxon>Alphaproteobacteria</taxon>
        <taxon>Rhodospirillales</taxon>
        <taxon>Stellaceae</taxon>
        <taxon>Stella</taxon>
    </lineage>
</organism>
<dbReference type="RefSeq" id="WP_123690798.1">
    <property type="nucleotide sequence ID" value="NZ_AP019700.1"/>
</dbReference>
<dbReference type="OrthoDB" id="4124121at2"/>
<dbReference type="PANTHER" id="PTHR21017">
    <property type="entry name" value="NIPSNAP-RELATED"/>
    <property type="match status" value="1"/>
</dbReference>
<evidence type="ECO:0000313" key="3">
    <source>
        <dbReference type="EMBL" id="ROP91145.1"/>
    </source>
</evidence>
<dbReference type="Proteomes" id="UP000278222">
    <property type="component" value="Unassembled WGS sequence"/>
</dbReference>
<sequence>MVVDERTYTLHVGRLPEFLAAYEAEGYPVQTKHLGKPFGYFVTEVGTINQIVHMWAYESLGDRDQRRAAMQADPAWQAWVKKAAPFFTHQENRILKNVSFFPGR</sequence>
<proteinExistence type="inferred from homology"/>
<evidence type="ECO:0000259" key="2">
    <source>
        <dbReference type="Pfam" id="PF07978"/>
    </source>
</evidence>
<comment type="similarity">
    <text evidence="1">Belongs to the NipSnap family.</text>
</comment>
<feature type="domain" description="NIPSNAP" evidence="2">
    <location>
        <begin position="4"/>
        <end position="101"/>
    </location>
</feature>
<dbReference type="EMBL" id="RJKX01000014">
    <property type="protein sequence ID" value="ROP91145.1"/>
    <property type="molecule type" value="Genomic_DNA"/>
</dbReference>
<evidence type="ECO:0000256" key="1">
    <source>
        <dbReference type="ARBA" id="ARBA00005291"/>
    </source>
</evidence>
<dbReference type="InterPro" id="IPR051557">
    <property type="entry name" value="NipSnap_domain"/>
</dbReference>
<name>A0A3N1LPL0_9PROT</name>
<comment type="caution">
    <text evidence="3">The sequence shown here is derived from an EMBL/GenBank/DDBJ whole genome shotgun (WGS) entry which is preliminary data.</text>
</comment>
<dbReference type="InterPro" id="IPR011008">
    <property type="entry name" value="Dimeric_a/b-barrel"/>
</dbReference>
<gene>
    <name evidence="3" type="ORF">EDC65_3008</name>
</gene>
<dbReference type="PANTHER" id="PTHR21017:SF17">
    <property type="entry name" value="PROTEIN NIPSNAP"/>
    <property type="match status" value="1"/>
</dbReference>
<accession>A0A3N1LPL0</accession>
<dbReference type="SUPFAM" id="SSF54909">
    <property type="entry name" value="Dimeric alpha+beta barrel"/>
    <property type="match status" value="1"/>
</dbReference>
<keyword evidence="4" id="KW-1185">Reference proteome</keyword>
<reference evidence="3 4" key="1">
    <citation type="submission" date="2018-11" db="EMBL/GenBank/DDBJ databases">
        <title>Genomic Encyclopedia of Type Strains, Phase IV (KMG-IV): sequencing the most valuable type-strain genomes for metagenomic binning, comparative biology and taxonomic classification.</title>
        <authorList>
            <person name="Goeker M."/>
        </authorList>
    </citation>
    <scope>NUCLEOTIDE SEQUENCE [LARGE SCALE GENOMIC DNA]</scope>
    <source>
        <strain evidence="3 4">DSM 5900</strain>
    </source>
</reference>
<dbReference type="InterPro" id="IPR012577">
    <property type="entry name" value="NIPSNAP"/>
</dbReference>
<evidence type="ECO:0000313" key="4">
    <source>
        <dbReference type="Proteomes" id="UP000278222"/>
    </source>
</evidence>
<dbReference type="Pfam" id="PF07978">
    <property type="entry name" value="NIPSNAP"/>
    <property type="match status" value="1"/>
</dbReference>
<dbReference type="Gene3D" id="3.30.70.100">
    <property type="match status" value="1"/>
</dbReference>
<dbReference type="AlphaFoldDB" id="A0A3N1LPL0"/>
<protein>
    <submittedName>
        <fullName evidence="3">NIPSNAP protein</fullName>
    </submittedName>
</protein>